<dbReference type="AlphaFoldDB" id="A0A183FKU4"/>
<name>A0A183FKU4_HELPZ</name>
<dbReference type="Proteomes" id="UP000050761">
    <property type="component" value="Unassembled WGS sequence"/>
</dbReference>
<accession>A0A3P7XHD6</accession>
<evidence type="ECO:0000256" key="1">
    <source>
        <dbReference type="SAM" id="MobiDB-lite"/>
    </source>
</evidence>
<protein>
    <submittedName>
        <fullName evidence="4">DUF4817 domain-containing protein</fullName>
    </submittedName>
</protein>
<keyword evidence="3" id="KW-1185">Reference proteome</keyword>
<evidence type="ECO:0000313" key="4">
    <source>
        <dbReference type="WBParaSite" id="HPBE_0000780201-mRNA-1"/>
    </source>
</evidence>
<evidence type="ECO:0000313" key="3">
    <source>
        <dbReference type="Proteomes" id="UP000050761"/>
    </source>
</evidence>
<sequence>MRDTASQRFVTVAFLQSFKNSYSPSPSKEQVGTLPTSVRDEVLNQYGIHSHMSSTPQPFNHATSLEPAVQDADHASEAIDGAD</sequence>
<dbReference type="WBParaSite" id="HPBE_0000780201-mRNA-1">
    <property type="protein sequence ID" value="HPBE_0000780201-mRNA-1"/>
    <property type="gene ID" value="HPBE_0000780201"/>
</dbReference>
<feature type="compositionally biased region" description="Polar residues" evidence="1">
    <location>
        <begin position="51"/>
        <end position="63"/>
    </location>
</feature>
<reference evidence="4" key="2">
    <citation type="submission" date="2019-09" db="UniProtKB">
        <authorList>
            <consortium name="WormBaseParasite"/>
        </authorList>
    </citation>
    <scope>IDENTIFICATION</scope>
</reference>
<proteinExistence type="predicted"/>
<dbReference type="EMBL" id="UZAH01025977">
    <property type="protein sequence ID" value="VDO73680.1"/>
    <property type="molecule type" value="Genomic_DNA"/>
</dbReference>
<reference evidence="2 3" key="1">
    <citation type="submission" date="2018-11" db="EMBL/GenBank/DDBJ databases">
        <authorList>
            <consortium name="Pathogen Informatics"/>
        </authorList>
    </citation>
    <scope>NUCLEOTIDE SEQUENCE [LARGE SCALE GENOMIC DNA]</scope>
</reference>
<organism evidence="3 4">
    <name type="scientific">Heligmosomoides polygyrus</name>
    <name type="common">Parasitic roundworm</name>
    <dbReference type="NCBI Taxonomy" id="6339"/>
    <lineage>
        <taxon>Eukaryota</taxon>
        <taxon>Metazoa</taxon>
        <taxon>Ecdysozoa</taxon>
        <taxon>Nematoda</taxon>
        <taxon>Chromadorea</taxon>
        <taxon>Rhabditida</taxon>
        <taxon>Rhabditina</taxon>
        <taxon>Rhabditomorpha</taxon>
        <taxon>Strongyloidea</taxon>
        <taxon>Heligmosomidae</taxon>
        <taxon>Heligmosomoides</taxon>
    </lineage>
</organism>
<accession>A0A183FKU4</accession>
<feature type="region of interest" description="Disordered" evidence="1">
    <location>
        <begin position="51"/>
        <end position="83"/>
    </location>
</feature>
<gene>
    <name evidence="2" type="ORF">HPBE_LOCUS7803</name>
</gene>
<evidence type="ECO:0000313" key="2">
    <source>
        <dbReference type="EMBL" id="VDO73680.1"/>
    </source>
</evidence>